<dbReference type="EMBL" id="UGYO01000002">
    <property type="protein sequence ID" value="SUJ12618.1"/>
    <property type="molecule type" value="Genomic_DNA"/>
</dbReference>
<feature type="domain" description="Uracil-DNA glycosylase-like" evidence="1">
    <location>
        <begin position="33"/>
        <end position="197"/>
    </location>
</feature>
<dbReference type="AlphaFoldDB" id="A0A380C4J2"/>
<protein>
    <submittedName>
        <fullName evidence="2">Uracil DNA glycosylase superfamily</fullName>
    </submittedName>
</protein>
<evidence type="ECO:0000313" key="3">
    <source>
        <dbReference type="Proteomes" id="UP000254069"/>
    </source>
</evidence>
<dbReference type="SMART" id="SM00987">
    <property type="entry name" value="UreE_C"/>
    <property type="match status" value="1"/>
</dbReference>
<dbReference type="InterPro" id="IPR005122">
    <property type="entry name" value="Uracil-DNA_glycosylase-like"/>
</dbReference>
<dbReference type="InterPro" id="IPR036895">
    <property type="entry name" value="Uracil-DNA_glycosylase-like_sf"/>
</dbReference>
<proteinExistence type="predicted"/>
<dbReference type="SMART" id="SM00986">
    <property type="entry name" value="UDG"/>
    <property type="match status" value="1"/>
</dbReference>
<dbReference type="RefSeq" id="WP_115390555.1">
    <property type="nucleotide sequence ID" value="NZ_CAXOJE010000070.1"/>
</dbReference>
<dbReference type="CDD" id="cd10033">
    <property type="entry name" value="UDG_like"/>
    <property type="match status" value="1"/>
</dbReference>
<dbReference type="SUPFAM" id="SSF52141">
    <property type="entry name" value="Uracil-DNA glycosylase-like"/>
    <property type="match status" value="1"/>
</dbReference>
<evidence type="ECO:0000259" key="1">
    <source>
        <dbReference type="SMART" id="SM00986"/>
    </source>
</evidence>
<dbReference type="PANTHER" id="PTHR42160:SF1">
    <property type="entry name" value="URACIL-DNA GLYCOSYLASE SUPERFAMILY PROTEIN"/>
    <property type="match status" value="1"/>
</dbReference>
<reference evidence="2 3" key="1">
    <citation type="submission" date="2018-06" db="EMBL/GenBank/DDBJ databases">
        <authorList>
            <consortium name="Pathogen Informatics"/>
            <person name="Doyle S."/>
        </authorList>
    </citation>
    <scope>NUCLEOTIDE SEQUENCE [LARGE SCALE GENOMIC DNA]</scope>
    <source>
        <strain evidence="2 3">NCTC10738</strain>
    </source>
</reference>
<accession>A0A380C4J2</accession>
<gene>
    <name evidence="2" type="ORF">NCTC10738_04431</name>
</gene>
<keyword evidence="3" id="KW-1185">Reference proteome</keyword>
<dbReference type="PANTHER" id="PTHR42160">
    <property type="entry name" value="URACIL-DNA GLYCOSYLASE SUPERFAMILY PROTEIN"/>
    <property type="match status" value="1"/>
</dbReference>
<name>A0A380C4J2_9GAMM</name>
<sequence>MKTAALPSDFPLLDEVRACTQCRDKLPLPPKPILQAHPDARILIAGQAPGRITHERGLPFDDASGDRLRLWLGVSREQFYDPRRFAVIPMGFCYPGTVEKQGRKQGDMPPRPECSATWHPRLFAALPNIELTLILGKYAMAWHLNGSSLAKASVSTAVAEADSLWPTKLVLPHPSPRNRLWFKQHPEFEQNLLPRLRQRVAELLAH</sequence>
<dbReference type="Pfam" id="PF03167">
    <property type="entry name" value="UDG"/>
    <property type="match status" value="1"/>
</dbReference>
<dbReference type="InterPro" id="IPR047124">
    <property type="entry name" value="HI_0220.2"/>
</dbReference>
<evidence type="ECO:0000313" key="2">
    <source>
        <dbReference type="EMBL" id="SUJ12618.1"/>
    </source>
</evidence>
<organism evidence="2 3">
    <name type="scientific">Shewanella algae</name>
    <dbReference type="NCBI Taxonomy" id="38313"/>
    <lineage>
        <taxon>Bacteria</taxon>
        <taxon>Pseudomonadati</taxon>
        <taxon>Pseudomonadota</taxon>
        <taxon>Gammaproteobacteria</taxon>
        <taxon>Alteromonadales</taxon>
        <taxon>Shewanellaceae</taxon>
        <taxon>Shewanella</taxon>
    </lineage>
</organism>
<dbReference type="Gene3D" id="3.40.470.10">
    <property type="entry name" value="Uracil-DNA glycosylase-like domain"/>
    <property type="match status" value="1"/>
</dbReference>
<dbReference type="Proteomes" id="UP000254069">
    <property type="component" value="Unassembled WGS sequence"/>
</dbReference>